<evidence type="ECO:0000313" key="3">
    <source>
        <dbReference type="EMBL" id="KAG6418338.1"/>
    </source>
</evidence>
<dbReference type="InterPro" id="IPR050905">
    <property type="entry name" value="Plant_NBS-LRR"/>
</dbReference>
<reference evidence="3" key="1">
    <citation type="submission" date="2018-01" db="EMBL/GenBank/DDBJ databases">
        <authorList>
            <person name="Mao J.F."/>
        </authorList>
    </citation>
    <scope>NUCLEOTIDE SEQUENCE</scope>
    <source>
        <strain evidence="3">Huo1</strain>
        <tissue evidence="3">Leaf</tissue>
    </source>
</reference>
<name>A0A8X8XUS9_SALSN</name>
<dbReference type="SUPFAM" id="SSF52058">
    <property type="entry name" value="L domain-like"/>
    <property type="match status" value="1"/>
</dbReference>
<evidence type="ECO:0000259" key="2">
    <source>
        <dbReference type="Pfam" id="PF23247"/>
    </source>
</evidence>
<protein>
    <recommendedName>
        <fullName evidence="2">Disease resistance protein At4g27190-like leucine-rich repeats domain-containing protein</fullName>
    </recommendedName>
</protein>
<keyword evidence="4" id="KW-1185">Reference proteome</keyword>
<evidence type="ECO:0000313" key="4">
    <source>
        <dbReference type="Proteomes" id="UP000298416"/>
    </source>
</evidence>
<gene>
    <name evidence="3" type="ORF">SASPL_120541</name>
</gene>
<proteinExistence type="predicted"/>
<dbReference type="PANTHER" id="PTHR33463">
    <property type="entry name" value="NB-ARC DOMAIN-CONTAINING PROTEIN-RELATED"/>
    <property type="match status" value="1"/>
</dbReference>
<dbReference type="Proteomes" id="UP000298416">
    <property type="component" value="Unassembled WGS sequence"/>
</dbReference>
<dbReference type="InterPro" id="IPR032675">
    <property type="entry name" value="LRR_dom_sf"/>
</dbReference>
<dbReference type="Gene3D" id="3.80.10.10">
    <property type="entry name" value="Ribonuclease Inhibitor"/>
    <property type="match status" value="2"/>
</dbReference>
<accession>A0A8X8XUS9</accession>
<comment type="caution">
    <text evidence="3">The sequence shown here is derived from an EMBL/GenBank/DDBJ whole genome shotgun (WGS) entry which is preliminary data.</text>
</comment>
<dbReference type="EMBL" id="PNBA02000007">
    <property type="protein sequence ID" value="KAG6418338.1"/>
    <property type="molecule type" value="Genomic_DNA"/>
</dbReference>
<dbReference type="InterPro" id="IPR057135">
    <property type="entry name" value="At4g27190-like_LRR"/>
</dbReference>
<reference evidence="3" key="2">
    <citation type="submission" date="2020-08" db="EMBL/GenBank/DDBJ databases">
        <title>Plant Genome Project.</title>
        <authorList>
            <person name="Zhang R.-G."/>
        </authorList>
    </citation>
    <scope>NUCLEOTIDE SEQUENCE</scope>
    <source>
        <strain evidence="3">Huo1</strain>
        <tissue evidence="3">Leaf</tissue>
    </source>
</reference>
<keyword evidence="1" id="KW-0611">Plant defense</keyword>
<organism evidence="3">
    <name type="scientific">Salvia splendens</name>
    <name type="common">Scarlet sage</name>
    <dbReference type="NCBI Taxonomy" id="180675"/>
    <lineage>
        <taxon>Eukaryota</taxon>
        <taxon>Viridiplantae</taxon>
        <taxon>Streptophyta</taxon>
        <taxon>Embryophyta</taxon>
        <taxon>Tracheophyta</taxon>
        <taxon>Spermatophyta</taxon>
        <taxon>Magnoliopsida</taxon>
        <taxon>eudicotyledons</taxon>
        <taxon>Gunneridae</taxon>
        <taxon>Pentapetalae</taxon>
        <taxon>asterids</taxon>
        <taxon>lamiids</taxon>
        <taxon>Lamiales</taxon>
        <taxon>Lamiaceae</taxon>
        <taxon>Nepetoideae</taxon>
        <taxon>Mentheae</taxon>
        <taxon>Salviinae</taxon>
        <taxon>Salvia</taxon>
        <taxon>Salvia subgen. Calosphace</taxon>
        <taxon>core Calosphace</taxon>
    </lineage>
</organism>
<dbReference type="Pfam" id="PF23247">
    <property type="entry name" value="LRR_RPS2"/>
    <property type="match status" value="1"/>
</dbReference>
<feature type="domain" description="Disease resistance protein At4g27190-like leucine-rich repeats" evidence="2">
    <location>
        <begin position="329"/>
        <end position="434"/>
    </location>
</feature>
<sequence>MAGGMRCKSTIHEWKNAFVELKDRVSGKDGMGEDDVFRMHDLVRGMALKIVEGVYMVRAGEKSLMEIPDEESGQRVWRRMIPNSLCDMKSLKALILENCHRLEYVPYLGNLKELKELNLSKTAIREVPRGVEEFLNLRFLSMDAPQLKILPRGLLLKLVHLQHVYFPLDMQVPVEEIDNLKQLEEFGGGVKNVDDFNHFIATRVCDTFYSAGVGLLDTCYYRLMRDLDCCKNEFFLFGWNLKAEKILGQLIVYLTIMKCEGLSVCFVDDLSQLNNPTSLVRLQVESCGNVEYISRSGQELLSTLEELFLEDLNNLKGLVLIQEREIGAAPSQPALFSFLRLLKIGKCNKMRKVGLHGLGVPNVEEVTIFRCGEIEEIFEDDGGGPLSLPKLKQLNLYELPKLKSVCKEIMICKSMEIMEIFKCPRLKKKLPAEVLPPIKIFVEREWWQKRVVLVYKRFLGCLCFLIYFHPRAKSAVQESETKVERLPLEIMNDDWF</sequence>
<dbReference type="PANTHER" id="PTHR33463:SF187">
    <property type="entry name" value="AND NB-ARC DOMAIN DISEASE RESISTANCE PROTEIN, PUTATIVE-RELATED"/>
    <property type="match status" value="1"/>
</dbReference>
<dbReference type="AlphaFoldDB" id="A0A8X8XUS9"/>
<evidence type="ECO:0000256" key="1">
    <source>
        <dbReference type="ARBA" id="ARBA00022821"/>
    </source>
</evidence>